<dbReference type="InterPro" id="IPR018143">
    <property type="entry name" value="Folate_rcpt-like"/>
</dbReference>
<accession>A0A9P1BLM1</accession>
<keyword evidence="4" id="KW-0472">Membrane</keyword>
<feature type="domain" description="Folate receptor-like" evidence="5">
    <location>
        <begin position="60"/>
        <end position="211"/>
    </location>
</feature>
<keyword evidence="2" id="KW-0732">Signal</keyword>
<dbReference type="PANTHER" id="PTHR10517:SF14">
    <property type="entry name" value="FOLATE RECEPTOR 1-RELATED"/>
    <property type="match status" value="1"/>
</dbReference>
<keyword evidence="8" id="KW-1185">Reference proteome</keyword>
<comment type="similarity">
    <text evidence="1">Belongs to the folate receptor family.</text>
</comment>
<gene>
    <name evidence="6" type="ORF">C1SCF055_LOCUS3911</name>
</gene>
<keyword evidence="4" id="KW-1133">Transmembrane helix</keyword>
<evidence type="ECO:0000313" key="7">
    <source>
        <dbReference type="EMBL" id="CAL4762925.1"/>
    </source>
</evidence>
<dbReference type="InterPro" id="IPR004269">
    <property type="entry name" value="Folate_rcpt"/>
</dbReference>
<dbReference type="GO" id="GO:0038023">
    <property type="term" value="F:signaling receptor activity"/>
    <property type="evidence" value="ECO:0007669"/>
    <property type="project" value="TreeGrafter"/>
</dbReference>
<keyword evidence="4" id="KW-0812">Transmembrane</keyword>
<evidence type="ECO:0000256" key="4">
    <source>
        <dbReference type="SAM" id="Phobius"/>
    </source>
</evidence>
<proteinExistence type="inferred from homology"/>
<reference evidence="7 8" key="2">
    <citation type="submission" date="2024-05" db="EMBL/GenBank/DDBJ databases">
        <authorList>
            <person name="Chen Y."/>
            <person name="Shah S."/>
            <person name="Dougan E. K."/>
            <person name="Thang M."/>
            <person name="Chan C."/>
        </authorList>
    </citation>
    <scope>NUCLEOTIDE SEQUENCE [LARGE SCALE GENOMIC DNA]</scope>
</reference>
<comment type="caution">
    <text evidence="6">The sequence shown here is derived from an EMBL/GenBank/DDBJ whole genome shotgun (WGS) entry which is preliminary data.</text>
</comment>
<reference evidence="6" key="1">
    <citation type="submission" date="2022-10" db="EMBL/GenBank/DDBJ databases">
        <authorList>
            <person name="Chen Y."/>
            <person name="Dougan E. K."/>
            <person name="Chan C."/>
            <person name="Rhodes N."/>
            <person name="Thang M."/>
        </authorList>
    </citation>
    <scope>NUCLEOTIDE SEQUENCE</scope>
</reference>
<evidence type="ECO:0000259" key="5">
    <source>
        <dbReference type="Pfam" id="PF03024"/>
    </source>
</evidence>
<sequence>NCRRIDQIYTSGKDLCEKMWGSAFVYEANESHAYTMWFFDAANPNDATSARWGHNRSESCNLHHHHKDVPSPEPTVSECHPWRNNACSRQATVGSLDVLKSSFGERPGATDERESFHWDRCGPLSQECERFFVQEACFYECDANVGFYRKYDADHYDPRCDAQSGNYSPMYAASRLCSHNTWELHQMPIKASYCDAWYAACRADHFCAGRNGDFFSCAGVAKNMDEVRLINETWGALSRGITSTGEYAHDTLQQLWHTAVLITGSVAVLTCCFGIFLIRRECEGRPVFNPSHHRRASPSLMGAQQYSELTEIS</sequence>
<name>A0A9P1BLM1_9DINO</name>
<keyword evidence="3" id="KW-1015">Disulfide bond</keyword>
<evidence type="ECO:0000256" key="2">
    <source>
        <dbReference type="ARBA" id="ARBA00022729"/>
    </source>
</evidence>
<dbReference type="PANTHER" id="PTHR10517">
    <property type="entry name" value="FOLATE RECEPTOR"/>
    <property type="match status" value="1"/>
</dbReference>
<dbReference type="Pfam" id="PF03024">
    <property type="entry name" value="Folate_rec"/>
    <property type="match status" value="1"/>
</dbReference>
<dbReference type="OrthoDB" id="5982417at2759"/>
<dbReference type="EMBL" id="CAMXCT030000213">
    <property type="protein sequence ID" value="CAL4762925.1"/>
    <property type="molecule type" value="Genomic_DNA"/>
</dbReference>
<evidence type="ECO:0000256" key="3">
    <source>
        <dbReference type="ARBA" id="ARBA00023157"/>
    </source>
</evidence>
<dbReference type="Proteomes" id="UP001152797">
    <property type="component" value="Unassembled WGS sequence"/>
</dbReference>
<dbReference type="EMBL" id="CAMXCT020000213">
    <property type="protein sequence ID" value="CAL1128988.1"/>
    <property type="molecule type" value="Genomic_DNA"/>
</dbReference>
<evidence type="ECO:0000313" key="8">
    <source>
        <dbReference type="Proteomes" id="UP001152797"/>
    </source>
</evidence>
<dbReference type="GO" id="GO:0009897">
    <property type="term" value="C:external side of plasma membrane"/>
    <property type="evidence" value="ECO:0007669"/>
    <property type="project" value="TreeGrafter"/>
</dbReference>
<dbReference type="EMBL" id="CAMXCT010000213">
    <property type="protein sequence ID" value="CAI3975613.1"/>
    <property type="molecule type" value="Genomic_DNA"/>
</dbReference>
<feature type="non-terminal residue" evidence="6">
    <location>
        <position position="313"/>
    </location>
</feature>
<organism evidence="6">
    <name type="scientific">Cladocopium goreaui</name>
    <dbReference type="NCBI Taxonomy" id="2562237"/>
    <lineage>
        <taxon>Eukaryota</taxon>
        <taxon>Sar</taxon>
        <taxon>Alveolata</taxon>
        <taxon>Dinophyceae</taxon>
        <taxon>Suessiales</taxon>
        <taxon>Symbiodiniaceae</taxon>
        <taxon>Cladocopium</taxon>
    </lineage>
</organism>
<feature type="transmembrane region" description="Helical" evidence="4">
    <location>
        <begin position="255"/>
        <end position="278"/>
    </location>
</feature>
<evidence type="ECO:0000256" key="1">
    <source>
        <dbReference type="ARBA" id="ARBA00007932"/>
    </source>
</evidence>
<dbReference type="AlphaFoldDB" id="A0A9P1BLM1"/>
<protein>
    <recommendedName>
        <fullName evidence="5">Folate receptor-like domain-containing protein</fullName>
    </recommendedName>
</protein>
<evidence type="ECO:0000313" key="6">
    <source>
        <dbReference type="EMBL" id="CAI3975613.1"/>
    </source>
</evidence>